<sequence>MAFVREQSEDDPRAFVWIDTNKHRRFDRLILLSYFLARQRTAIVSNVDPSSSTVSLFYQKRPMFIEIGIPFSFFSFWWPSNEIETIVLKKTESSCLDLASFTGSESYIHSECFVSTVIRVHPYSPVS</sequence>
<evidence type="ECO:0000313" key="2">
    <source>
        <dbReference type="Proteomes" id="UP000499080"/>
    </source>
</evidence>
<protein>
    <submittedName>
        <fullName evidence="1">Uncharacterized protein</fullName>
    </submittedName>
</protein>
<reference evidence="1 2" key="1">
    <citation type="journal article" date="2019" name="Sci. Rep.">
        <title>Orb-weaving spider Araneus ventricosus genome elucidates the spidroin gene catalogue.</title>
        <authorList>
            <person name="Kono N."/>
            <person name="Nakamura H."/>
            <person name="Ohtoshi R."/>
            <person name="Moran D.A.P."/>
            <person name="Shinohara A."/>
            <person name="Yoshida Y."/>
            <person name="Fujiwara M."/>
            <person name="Mori M."/>
            <person name="Tomita M."/>
            <person name="Arakawa K."/>
        </authorList>
    </citation>
    <scope>NUCLEOTIDE SEQUENCE [LARGE SCALE GENOMIC DNA]</scope>
</reference>
<name>A0A4Y2G002_ARAVE</name>
<organism evidence="1 2">
    <name type="scientific">Araneus ventricosus</name>
    <name type="common">Orbweaver spider</name>
    <name type="synonym">Epeira ventricosa</name>
    <dbReference type="NCBI Taxonomy" id="182803"/>
    <lineage>
        <taxon>Eukaryota</taxon>
        <taxon>Metazoa</taxon>
        <taxon>Ecdysozoa</taxon>
        <taxon>Arthropoda</taxon>
        <taxon>Chelicerata</taxon>
        <taxon>Arachnida</taxon>
        <taxon>Araneae</taxon>
        <taxon>Araneomorphae</taxon>
        <taxon>Entelegynae</taxon>
        <taxon>Araneoidea</taxon>
        <taxon>Araneidae</taxon>
        <taxon>Araneus</taxon>
    </lineage>
</organism>
<dbReference type="AlphaFoldDB" id="A0A4Y2G002"/>
<accession>A0A4Y2G002</accession>
<dbReference type="EMBL" id="BGPR01001168">
    <property type="protein sequence ID" value="GBM47132.1"/>
    <property type="molecule type" value="Genomic_DNA"/>
</dbReference>
<keyword evidence="2" id="KW-1185">Reference proteome</keyword>
<dbReference type="Proteomes" id="UP000499080">
    <property type="component" value="Unassembled WGS sequence"/>
</dbReference>
<comment type="caution">
    <text evidence="1">The sequence shown here is derived from an EMBL/GenBank/DDBJ whole genome shotgun (WGS) entry which is preliminary data.</text>
</comment>
<gene>
    <name evidence="1" type="ORF">AVEN_139218_1</name>
</gene>
<proteinExistence type="predicted"/>
<evidence type="ECO:0000313" key="1">
    <source>
        <dbReference type="EMBL" id="GBM47132.1"/>
    </source>
</evidence>